<dbReference type="Proteomes" id="UP001347796">
    <property type="component" value="Unassembled WGS sequence"/>
</dbReference>
<feature type="transmembrane region" description="Helical" evidence="5">
    <location>
        <begin position="627"/>
        <end position="647"/>
    </location>
</feature>
<keyword evidence="9" id="KW-1185">Reference proteome</keyword>
<accession>A0AAN8Q375</accession>
<evidence type="ECO:0000256" key="6">
    <source>
        <dbReference type="SAM" id="SignalP"/>
    </source>
</evidence>
<feature type="chain" id="PRO_5042964407" description="G-protein coupled receptors family 2 profile 2 domain-containing protein" evidence="6">
    <location>
        <begin position="18"/>
        <end position="879"/>
    </location>
</feature>
<dbReference type="EMBL" id="JAZGQO010000007">
    <property type="protein sequence ID" value="KAK6181575.1"/>
    <property type="molecule type" value="Genomic_DNA"/>
</dbReference>
<dbReference type="PROSITE" id="PS50261">
    <property type="entry name" value="G_PROTEIN_RECEP_F2_4"/>
    <property type="match status" value="1"/>
</dbReference>
<evidence type="ECO:0000256" key="1">
    <source>
        <dbReference type="ARBA" id="ARBA00004141"/>
    </source>
</evidence>
<dbReference type="PANTHER" id="PTHR45902:SF1">
    <property type="entry name" value="LATROPHILIN RECEPTOR-LIKE PROTEIN A"/>
    <property type="match status" value="1"/>
</dbReference>
<evidence type="ECO:0000256" key="4">
    <source>
        <dbReference type="ARBA" id="ARBA00023136"/>
    </source>
</evidence>
<dbReference type="Gene3D" id="1.20.1070.10">
    <property type="entry name" value="Rhodopsin 7-helix transmembrane proteins"/>
    <property type="match status" value="1"/>
</dbReference>
<gene>
    <name evidence="8" type="ORF">SNE40_009402</name>
</gene>
<evidence type="ECO:0000256" key="3">
    <source>
        <dbReference type="ARBA" id="ARBA00022989"/>
    </source>
</evidence>
<protein>
    <recommendedName>
        <fullName evidence="7">G-protein coupled receptors family 2 profile 2 domain-containing protein</fullName>
    </recommendedName>
</protein>
<feature type="transmembrane region" description="Helical" evidence="5">
    <location>
        <begin position="659"/>
        <end position="679"/>
    </location>
</feature>
<dbReference type="GO" id="GO:0007166">
    <property type="term" value="P:cell surface receptor signaling pathway"/>
    <property type="evidence" value="ECO:0007669"/>
    <property type="project" value="InterPro"/>
</dbReference>
<dbReference type="CDD" id="cd15039">
    <property type="entry name" value="7tmB3_Methuselah-like"/>
    <property type="match status" value="1"/>
</dbReference>
<organism evidence="8 9">
    <name type="scientific">Patella caerulea</name>
    <name type="common">Rayed Mediterranean limpet</name>
    <dbReference type="NCBI Taxonomy" id="87958"/>
    <lineage>
        <taxon>Eukaryota</taxon>
        <taxon>Metazoa</taxon>
        <taxon>Spiralia</taxon>
        <taxon>Lophotrochozoa</taxon>
        <taxon>Mollusca</taxon>
        <taxon>Gastropoda</taxon>
        <taxon>Patellogastropoda</taxon>
        <taxon>Patelloidea</taxon>
        <taxon>Patellidae</taxon>
        <taxon>Patella</taxon>
    </lineage>
</organism>
<keyword evidence="6" id="KW-0732">Signal</keyword>
<dbReference type="InterPro" id="IPR017981">
    <property type="entry name" value="GPCR_2-like_7TM"/>
</dbReference>
<feature type="transmembrane region" description="Helical" evidence="5">
    <location>
        <begin position="742"/>
        <end position="767"/>
    </location>
</feature>
<dbReference type="GO" id="GO:0004930">
    <property type="term" value="F:G protein-coupled receptor activity"/>
    <property type="evidence" value="ECO:0007669"/>
    <property type="project" value="InterPro"/>
</dbReference>
<proteinExistence type="predicted"/>
<keyword evidence="4 5" id="KW-0472">Membrane</keyword>
<feature type="transmembrane region" description="Helical" evidence="5">
    <location>
        <begin position="814"/>
        <end position="835"/>
    </location>
</feature>
<feature type="signal peptide" evidence="6">
    <location>
        <begin position="1"/>
        <end position="17"/>
    </location>
</feature>
<feature type="transmembrane region" description="Helical" evidence="5">
    <location>
        <begin position="788"/>
        <end position="808"/>
    </location>
</feature>
<dbReference type="InterPro" id="IPR000832">
    <property type="entry name" value="GPCR_2_secretin-like"/>
</dbReference>
<dbReference type="AlphaFoldDB" id="A0AAN8Q375"/>
<dbReference type="PANTHER" id="PTHR45902">
    <property type="entry name" value="LATROPHILIN RECEPTOR-LIKE PROTEIN A"/>
    <property type="match status" value="1"/>
</dbReference>
<keyword evidence="3 5" id="KW-1133">Transmembrane helix</keyword>
<evidence type="ECO:0000256" key="5">
    <source>
        <dbReference type="SAM" id="Phobius"/>
    </source>
</evidence>
<dbReference type="GO" id="GO:0016020">
    <property type="term" value="C:membrane"/>
    <property type="evidence" value="ECO:0007669"/>
    <property type="project" value="UniProtKB-SubCell"/>
</dbReference>
<evidence type="ECO:0000313" key="9">
    <source>
        <dbReference type="Proteomes" id="UP001347796"/>
    </source>
</evidence>
<comment type="subcellular location">
    <subcellularLocation>
        <location evidence="1">Membrane</location>
        <topology evidence="1">Multi-pass membrane protein</topology>
    </subcellularLocation>
</comment>
<evidence type="ECO:0000256" key="2">
    <source>
        <dbReference type="ARBA" id="ARBA00022692"/>
    </source>
</evidence>
<reference evidence="8 9" key="1">
    <citation type="submission" date="2024-01" db="EMBL/GenBank/DDBJ databases">
        <title>The genome of the rayed Mediterranean limpet Patella caerulea (Linnaeus, 1758).</title>
        <authorList>
            <person name="Anh-Thu Weber A."/>
            <person name="Halstead-Nussloch G."/>
        </authorList>
    </citation>
    <scope>NUCLEOTIDE SEQUENCE [LARGE SCALE GENOMIC DNA]</scope>
    <source>
        <strain evidence="8">AATW-2023a</strain>
        <tissue evidence="8">Whole specimen</tissue>
    </source>
</reference>
<name>A0AAN8Q375_PATCE</name>
<sequence>MLLQAYLLFGALLLVESKDRRRKPPTRTLGMSPEPHIDERNETEIFFAKVIYNHSRYCSSDSVCENAVFASDSCPKCNKCQCDKACSYYGDCCPDVALRQPSQVNKTFDCVSSLVESIYPVELFELRVNENEKFYMTATCPSNDNGLKAKCFNSTASEPVTTMDNTTTYKNQYCALCHNVTNTRKWKMSIECHLDTNLNDAYSTLAELVNNSIHHPNCTVKFKAPYGVTTRTCFNGEGTISKCNATGLWSQYDEFVENACHSYRTIQEVDGIFYNNPFCFICNTENPERVLKIKCKRHRPLNTPSFTALLDFSDVIYGSDEITKSQCPTATVYDQEKKECRKIACSMGRELRNQTCKSILGESSGNAYSVYFSLTLDNEISLKENDGVLSDLPVVMEQYIRAVLLGNQVNIHDRIIAFNTTGAYGNCSHYTSQIFFSANLVISEPVFQDDFEQKLLSLRNTTFVIQTESQNFTFTTSVSEEAHQLQTYKKQSKSTSCMTVSAVSYNEKHFESSEYTSVNGLLMCPQIILNQDEFHVDEYGLHVKWTNEIISSDQYEQQDDGHVKICLHNFKAGDQEILDGSLGREASTAEVWVSRICTILSLLCLLLAFIVYCVFKSLRSMPGRNNMNLIVALFLAQLLYLVGAGRTEIKGVCEAMAMFIHYFWLAAFCAMNVCSFHMFRVFTTMSRDDSADRRRRFLQYSIYIYGLPAVLVAATLVVHIVATDSGTTGYGGANVCYLSSALAILIAFGLPVAITVVSNSIFFIITLRSIKNRPKIEKNKQDEHHSAVYIKLSTLTGMTWTIGFIAIITRIVALSYIFIIINASQGVFLFISFVCNERVKKLIMEGGKSSSSSGYTRSTTKTNTTVSVVAGNMRVRPEK</sequence>
<feature type="transmembrane region" description="Helical" evidence="5">
    <location>
        <begin position="700"/>
        <end position="722"/>
    </location>
</feature>
<keyword evidence="2 5" id="KW-0812">Transmembrane</keyword>
<dbReference type="Pfam" id="PF00002">
    <property type="entry name" value="7tm_2"/>
    <property type="match status" value="1"/>
</dbReference>
<dbReference type="InterPro" id="IPR053231">
    <property type="entry name" value="GPCR_LN-TM7"/>
</dbReference>
<feature type="transmembrane region" description="Helical" evidence="5">
    <location>
        <begin position="592"/>
        <end position="615"/>
    </location>
</feature>
<evidence type="ECO:0000259" key="7">
    <source>
        <dbReference type="PROSITE" id="PS50261"/>
    </source>
</evidence>
<feature type="domain" description="G-protein coupled receptors family 2 profile 2" evidence="7">
    <location>
        <begin position="590"/>
        <end position="837"/>
    </location>
</feature>
<comment type="caution">
    <text evidence="8">The sequence shown here is derived from an EMBL/GenBank/DDBJ whole genome shotgun (WGS) entry which is preliminary data.</text>
</comment>
<evidence type="ECO:0000313" key="8">
    <source>
        <dbReference type="EMBL" id="KAK6181575.1"/>
    </source>
</evidence>